<dbReference type="Proteomes" id="UP000236649">
    <property type="component" value="Chromosome 2"/>
</dbReference>
<name>A0AAN1JE11_9BURK</name>
<evidence type="ECO:0000313" key="1">
    <source>
        <dbReference type="EMBL" id="AUT72404.1"/>
    </source>
</evidence>
<dbReference type="KEGG" id="phs:C2L64_30045"/>
<dbReference type="EMBL" id="AKAU01000076">
    <property type="protein sequence ID" value="EIN00742.1"/>
    <property type="molecule type" value="Genomic_DNA"/>
</dbReference>
<keyword evidence="3" id="KW-1185">Reference proteome</keyword>
<reference evidence="2 3" key="1">
    <citation type="journal article" date="2012" name="J. Bacteriol.">
        <title>Draft Genome Sequence of the Soil Bacterium Burkholderia terrae Strain BS001, Which Interacts with Fungal Surface Structures.</title>
        <authorList>
            <person name="Nazir R."/>
            <person name="Hansen M.A."/>
            <person name="Sorensen S."/>
            <person name="van Elsas J.D."/>
        </authorList>
    </citation>
    <scope>NUCLEOTIDE SEQUENCE [LARGE SCALE GENOMIC DNA]</scope>
    <source>
        <strain evidence="2 3">BS001</strain>
    </source>
</reference>
<dbReference type="RefSeq" id="WP_007581099.1">
    <property type="nucleotide sequence ID" value="NZ_AKAU01000076.1"/>
</dbReference>
<dbReference type="EMBL" id="CP026106">
    <property type="protein sequence ID" value="AUT72404.1"/>
    <property type="molecule type" value="Genomic_DNA"/>
</dbReference>
<sequence>MNLSEHAILCATLDISDGDDANFVEWHTREHLVERLAISGFLRGRRFVQEAASPRYLILYDVESLAVLSQPDYVERLNHPTPWTRATLATFQNGRRSAYRLIAQQGGAEGAFLMVIRVAPDEPDRVQREIERAVRGEWSARPGIATVAFAIPDRLASTLDTEESRRSGNCFAEEWVVLVEGISEQSLLDFARNELTSELCERWAMVKGDGREIYRLQVRIGRSVRD</sequence>
<protein>
    <submittedName>
        <fullName evidence="1">Uncharacterized protein</fullName>
    </submittedName>
</protein>
<organism evidence="1 4">
    <name type="scientific">Paraburkholderia hospita</name>
    <dbReference type="NCBI Taxonomy" id="169430"/>
    <lineage>
        <taxon>Bacteria</taxon>
        <taxon>Pseudomonadati</taxon>
        <taxon>Pseudomonadota</taxon>
        <taxon>Betaproteobacteria</taxon>
        <taxon>Burkholderiales</taxon>
        <taxon>Burkholderiaceae</taxon>
        <taxon>Paraburkholderia</taxon>
    </lineage>
</organism>
<gene>
    <name evidence="1" type="ORF">C2L64_30045</name>
    <name evidence="2" type="ORF">WQE_12731</name>
</gene>
<dbReference type="GeneID" id="55532548"/>
<dbReference type="Proteomes" id="UP000004980">
    <property type="component" value="Unassembled WGS sequence"/>
</dbReference>
<evidence type="ECO:0000313" key="2">
    <source>
        <dbReference type="EMBL" id="EIN00742.1"/>
    </source>
</evidence>
<evidence type="ECO:0000313" key="3">
    <source>
        <dbReference type="Proteomes" id="UP000004980"/>
    </source>
</evidence>
<evidence type="ECO:0000313" key="4">
    <source>
        <dbReference type="Proteomes" id="UP000236649"/>
    </source>
</evidence>
<proteinExistence type="predicted"/>
<dbReference type="AlphaFoldDB" id="A0AAN1JE11"/>
<accession>A0AAN1JE11</accession>
<reference evidence="1 4" key="2">
    <citation type="submission" date="2018-01" db="EMBL/GenBank/DDBJ databases">
        <title>Species boundaries and ecological features among Paraburkholderia terrae DSMZ17804T, P. hospita DSMZ17164T and P. caribensis DSMZ13236T.</title>
        <authorList>
            <person name="Pratama A.A."/>
        </authorList>
    </citation>
    <scope>NUCLEOTIDE SEQUENCE [LARGE SCALE GENOMIC DNA]</scope>
    <source>
        <strain evidence="1 4">DSM 17164</strain>
    </source>
</reference>